<dbReference type="InterPro" id="IPR020846">
    <property type="entry name" value="MFS_dom"/>
</dbReference>
<gene>
    <name evidence="7" type="ORF">BJX63DRAFT_422982</name>
</gene>
<feature type="transmembrane region" description="Helical" evidence="5">
    <location>
        <begin position="96"/>
        <end position="113"/>
    </location>
</feature>
<feature type="transmembrane region" description="Helical" evidence="5">
    <location>
        <begin position="60"/>
        <end position="84"/>
    </location>
</feature>
<feature type="transmembrane region" description="Helical" evidence="5">
    <location>
        <begin position="434"/>
        <end position="456"/>
    </location>
</feature>
<dbReference type="InterPro" id="IPR011701">
    <property type="entry name" value="MFS"/>
</dbReference>
<comment type="caution">
    <text evidence="7">The sequence shown here is derived from an EMBL/GenBank/DDBJ whole genome shotgun (WGS) entry which is preliminary data.</text>
</comment>
<feature type="transmembrane region" description="Helical" evidence="5">
    <location>
        <begin position="401"/>
        <end position="422"/>
    </location>
</feature>
<feature type="transmembrane region" description="Helical" evidence="5">
    <location>
        <begin position="330"/>
        <end position="349"/>
    </location>
</feature>
<dbReference type="CDD" id="cd17323">
    <property type="entry name" value="MFS_Tpo1_MDR_like"/>
    <property type="match status" value="1"/>
</dbReference>
<dbReference type="SUPFAM" id="SSF103473">
    <property type="entry name" value="MFS general substrate transporter"/>
    <property type="match status" value="1"/>
</dbReference>
<evidence type="ECO:0000256" key="3">
    <source>
        <dbReference type="ARBA" id="ARBA00022989"/>
    </source>
</evidence>
<dbReference type="PANTHER" id="PTHR23502:SF47">
    <property type="entry name" value="MAJOR FACILITATOR SUPERFAMILY (MFS) PROFILE DOMAIN-CONTAINING PROTEIN-RELATED"/>
    <property type="match status" value="1"/>
</dbReference>
<feature type="transmembrane region" description="Helical" evidence="5">
    <location>
        <begin position="462"/>
        <end position="485"/>
    </location>
</feature>
<evidence type="ECO:0000256" key="1">
    <source>
        <dbReference type="ARBA" id="ARBA00004141"/>
    </source>
</evidence>
<feature type="domain" description="Major facilitator superfamily (MFS) profile" evidence="6">
    <location>
        <begin position="60"/>
        <end position="490"/>
    </location>
</feature>
<dbReference type="PANTHER" id="PTHR23502">
    <property type="entry name" value="MAJOR FACILITATOR SUPERFAMILY"/>
    <property type="match status" value="1"/>
</dbReference>
<dbReference type="InterPro" id="IPR005829">
    <property type="entry name" value="Sugar_transporter_CS"/>
</dbReference>
<keyword evidence="4 5" id="KW-0472">Membrane</keyword>
<evidence type="ECO:0000313" key="7">
    <source>
        <dbReference type="EMBL" id="KAL2810519.1"/>
    </source>
</evidence>
<evidence type="ECO:0000256" key="4">
    <source>
        <dbReference type="ARBA" id="ARBA00023136"/>
    </source>
</evidence>
<keyword evidence="3 5" id="KW-1133">Transmembrane helix</keyword>
<feature type="transmembrane region" description="Helical" evidence="5">
    <location>
        <begin position="151"/>
        <end position="173"/>
    </location>
</feature>
<reference evidence="7 8" key="1">
    <citation type="submission" date="2024-07" db="EMBL/GenBank/DDBJ databases">
        <title>Section-level genome sequencing and comparative genomics of Aspergillus sections Usti and Cavernicolus.</title>
        <authorList>
            <consortium name="Lawrence Berkeley National Laboratory"/>
            <person name="Nybo J.L."/>
            <person name="Vesth T.C."/>
            <person name="Theobald S."/>
            <person name="Frisvad J.C."/>
            <person name="Larsen T.O."/>
            <person name="Kjaerboelling I."/>
            <person name="Rothschild-Mancinelli K."/>
            <person name="Lyhne E.K."/>
            <person name="Kogle M.E."/>
            <person name="Barry K."/>
            <person name="Clum A."/>
            <person name="Na H."/>
            <person name="Ledsgaard L."/>
            <person name="Lin J."/>
            <person name="Lipzen A."/>
            <person name="Kuo A."/>
            <person name="Riley R."/>
            <person name="Mondo S."/>
            <person name="Labutti K."/>
            <person name="Haridas S."/>
            <person name="Pangalinan J."/>
            <person name="Salamov A.A."/>
            <person name="Simmons B.A."/>
            <person name="Magnuson J.K."/>
            <person name="Chen J."/>
            <person name="Drula E."/>
            <person name="Henrissat B."/>
            <person name="Wiebenga A."/>
            <person name="Lubbers R.J."/>
            <person name="Gomes A.C."/>
            <person name="Makela M.R."/>
            <person name="Stajich J."/>
            <person name="Grigoriev I.V."/>
            <person name="Mortensen U.H."/>
            <person name="De Vries R.P."/>
            <person name="Baker S.E."/>
            <person name="Andersen M.R."/>
        </authorList>
    </citation>
    <scope>NUCLEOTIDE SEQUENCE [LARGE SCALE GENOMIC DNA]</scope>
    <source>
        <strain evidence="7 8">CBS 588.65</strain>
    </source>
</reference>
<accession>A0ABR4H502</accession>
<keyword evidence="2 5" id="KW-0812">Transmembrane</keyword>
<dbReference type="EMBL" id="JBFXLT010000070">
    <property type="protein sequence ID" value="KAL2810519.1"/>
    <property type="molecule type" value="Genomic_DNA"/>
</dbReference>
<feature type="transmembrane region" description="Helical" evidence="5">
    <location>
        <begin position="215"/>
        <end position="235"/>
    </location>
</feature>
<dbReference type="Pfam" id="PF07690">
    <property type="entry name" value="MFS_1"/>
    <property type="match status" value="1"/>
</dbReference>
<dbReference type="Proteomes" id="UP001610334">
    <property type="component" value="Unassembled WGS sequence"/>
</dbReference>
<feature type="transmembrane region" description="Helical" evidence="5">
    <location>
        <begin position="283"/>
        <end position="310"/>
    </location>
</feature>
<feature type="transmembrane region" description="Helical" evidence="5">
    <location>
        <begin position="185"/>
        <end position="209"/>
    </location>
</feature>
<evidence type="ECO:0000259" key="6">
    <source>
        <dbReference type="PROSITE" id="PS50850"/>
    </source>
</evidence>
<evidence type="ECO:0000256" key="2">
    <source>
        <dbReference type="ARBA" id="ARBA00022692"/>
    </source>
</evidence>
<dbReference type="PROSITE" id="PS00216">
    <property type="entry name" value="SUGAR_TRANSPORT_1"/>
    <property type="match status" value="1"/>
</dbReference>
<proteinExistence type="predicted"/>
<evidence type="ECO:0000313" key="8">
    <source>
        <dbReference type="Proteomes" id="UP001610334"/>
    </source>
</evidence>
<keyword evidence="8" id="KW-1185">Reference proteome</keyword>
<name>A0ABR4H502_9EURO</name>
<dbReference type="InterPro" id="IPR036259">
    <property type="entry name" value="MFS_trans_sf"/>
</dbReference>
<sequence>MDAIQLPTFQPFLDDHESIDETSPLLNSHYDQEQSSLVTFNGPDDPDDPMNMPGWRKWSCASILGAMTFAATFSSAVFSAAAPATAKELHVAPETMSWATSLYVFGFATGPVIMGPASEIYGRKLPLFLGYLGFILSQIPVGLAQDIKTVLFFRFIGGVTSAGSPAIVGGYLADFLPPVERGIAVAIFAATTLIGPSVGSIVGAILVQSSLGWRWTAWLSLILGTVFSAMGYFILPETYVPVLLKRKAIRLRLATGDAKIHSALEEKPVSVTDFLVRYLSRPFVMLCLEPILMSMTLYISFTFGMVYLLFMAYPISFVQQRHWALVHGTLPSISIVLGIIIGSAYVVHYTLTTLQKKFQQDGRISPEDRLPPMVVGACLLPIGLFWFAGTSSPNINAWPQIIAGVPIGFGLQLILLQSLAYLIDIYTTNANSAIAGTVVVRSLLGGVFPLLAVPMYRTFGVFWATGVLGLCAVIFAPVPVLFLLYGRQIRKFSKYVRRD</sequence>
<feature type="transmembrane region" description="Helical" evidence="5">
    <location>
        <begin position="370"/>
        <end position="389"/>
    </location>
</feature>
<organism evidence="7 8">
    <name type="scientific">Aspergillus granulosus</name>
    <dbReference type="NCBI Taxonomy" id="176169"/>
    <lineage>
        <taxon>Eukaryota</taxon>
        <taxon>Fungi</taxon>
        <taxon>Dikarya</taxon>
        <taxon>Ascomycota</taxon>
        <taxon>Pezizomycotina</taxon>
        <taxon>Eurotiomycetes</taxon>
        <taxon>Eurotiomycetidae</taxon>
        <taxon>Eurotiales</taxon>
        <taxon>Aspergillaceae</taxon>
        <taxon>Aspergillus</taxon>
        <taxon>Aspergillus subgen. Nidulantes</taxon>
    </lineage>
</organism>
<feature type="transmembrane region" description="Helical" evidence="5">
    <location>
        <begin position="125"/>
        <end position="145"/>
    </location>
</feature>
<dbReference type="PROSITE" id="PS50850">
    <property type="entry name" value="MFS"/>
    <property type="match status" value="1"/>
</dbReference>
<protein>
    <submittedName>
        <fullName evidence="7">Major facilitator superfamily domain-containing protein</fullName>
    </submittedName>
</protein>
<comment type="subcellular location">
    <subcellularLocation>
        <location evidence="1">Membrane</location>
        <topology evidence="1">Multi-pass membrane protein</topology>
    </subcellularLocation>
</comment>
<dbReference type="Gene3D" id="1.20.1250.20">
    <property type="entry name" value="MFS general substrate transporter like domains"/>
    <property type="match status" value="1"/>
</dbReference>
<evidence type="ECO:0000256" key="5">
    <source>
        <dbReference type="SAM" id="Phobius"/>
    </source>
</evidence>